<evidence type="ECO:0000313" key="3">
    <source>
        <dbReference type="WBParaSite" id="L893_g2526.t1"/>
    </source>
</evidence>
<protein>
    <submittedName>
        <fullName evidence="3">PhoLip_ATPase_C domain-containing protein</fullName>
    </submittedName>
</protein>
<dbReference type="AlphaFoldDB" id="A0A1I7ZDC5"/>
<keyword evidence="1" id="KW-0472">Membrane</keyword>
<keyword evidence="2" id="KW-1185">Reference proteome</keyword>
<name>A0A1I7ZDC5_9BILA</name>
<reference evidence="3" key="1">
    <citation type="submission" date="2016-11" db="UniProtKB">
        <authorList>
            <consortium name="WormBaseParasite"/>
        </authorList>
    </citation>
    <scope>IDENTIFICATION</scope>
</reference>
<evidence type="ECO:0000256" key="1">
    <source>
        <dbReference type="SAM" id="Phobius"/>
    </source>
</evidence>
<dbReference type="Proteomes" id="UP000095287">
    <property type="component" value="Unplaced"/>
</dbReference>
<proteinExistence type="predicted"/>
<feature type="transmembrane region" description="Helical" evidence="1">
    <location>
        <begin position="20"/>
        <end position="39"/>
    </location>
</feature>
<keyword evidence="1" id="KW-0812">Transmembrane</keyword>
<dbReference type="WBParaSite" id="L893_g2526.t1">
    <property type="protein sequence ID" value="L893_g2526.t1"/>
    <property type="gene ID" value="L893_g2526"/>
</dbReference>
<evidence type="ECO:0000313" key="2">
    <source>
        <dbReference type="Proteomes" id="UP000095287"/>
    </source>
</evidence>
<organism evidence="2 3">
    <name type="scientific">Steinernema glaseri</name>
    <dbReference type="NCBI Taxonomy" id="37863"/>
    <lineage>
        <taxon>Eukaryota</taxon>
        <taxon>Metazoa</taxon>
        <taxon>Ecdysozoa</taxon>
        <taxon>Nematoda</taxon>
        <taxon>Chromadorea</taxon>
        <taxon>Rhabditida</taxon>
        <taxon>Tylenchina</taxon>
        <taxon>Panagrolaimomorpha</taxon>
        <taxon>Strongyloidoidea</taxon>
        <taxon>Steinernematidae</taxon>
        <taxon>Steinernema</taxon>
    </lineage>
</organism>
<sequence length="147" mass="16438">MNYWPLGLDLFGLELDANNSNVVLGVATNLICIIMLGALDEKKPEPKQEQKTGAPEDSAWDRVAVGICVLSRVHQMFVWVNFKNTAFLFSEVMFDYSEAEALRLNANVDLLTALLVIATFLVCAFTSFAQVFFAAFRRSGMFCRQTV</sequence>
<keyword evidence="1" id="KW-1133">Transmembrane helix</keyword>
<feature type="transmembrane region" description="Helical" evidence="1">
    <location>
        <begin position="110"/>
        <end position="136"/>
    </location>
</feature>
<accession>A0A1I7ZDC5</accession>